<keyword evidence="4" id="KW-0788">Thiol protease</keyword>
<sequence length="300" mass="32956">MTATQAHDVIVLVHPDTDLDDAKTLVVTGFGPFLQIKTNPSNIAVTALAKSFTPPVGVRVVIAPKVEVAYEPVRDLIPYLWETYEPDFSLNVGVGLRGAFKVERFAKNRGYGSVDVRNVYVNGARPVGQVDAPTATAGEEGAKDAMRKGGPVGRPDPTSDAACACPPDQFPDAEEVYETALDVNQLVEHLAQWWNAGKSEDAGRYLCDFTYYQSQYQAAQREGKEGCALFFHVPPVGLPYPQEVLNEAVETVVSYLCEQVLLEGNGWRDADAEEEEHEEGGEEEEEGEEEEGEEEEEEEE</sequence>
<name>A0A0L0TCP2_ALLM3</name>
<evidence type="ECO:0000313" key="7">
    <source>
        <dbReference type="Proteomes" id="UP000054350"/>
    </source>
</evidence>
<dbReference type="VEuPathDB" id="FungiDB:AMAG_16544"/>
<gene>
    <name evidence="6" type="ORF">AMAG_16544</name>
</gene>
<evidence type="ECO:0008006" key="8">
    <source>
        <dbReference type="Google" id="ProtNLM"/>
    </source>
</evidence>
<proteinExistence type="inferred from homology"/>
<dbReference type="GO" id="GO:0006508">
    <property type="term" value="P:proteolysis"/>
    <property type="evidence" value="ECO:0007669"/>
    <property type="project" value="UniProtKB-KW"/>
</dbReference>
<keyword evidence="2" id="KW-0645">Protease</keyword>
<evidence type="ECO:0000256" key="3">
    <source>
        <dbReference type="ARBA" id="ARBA00022801"/>
    </source>
</evidence>
<dbReference type="STRING" id="578462.A0A0L0TCP2"/>
<dbReference type="InterPro" id="IPR036440">
    <property type="entry name" value="Peptidase_C15-like_sf"/>
</dbReference>
<feature type="region of interest" description="Disordered" evidence="5">
    <location>
        <begin position="266"/>
        <end position="300"/>
    </location>
</feature>
<protein>
    <recommendedName>
        <fullName evidence="8">Pyroglutamyl-peptidase I</fullName>
    </recommendedName>
</protein>
<accession>A0A0L0TCP2</accession>
<evidence type="ECO:0000256" key="1">
    <source>
        <dbReference type="ARBA" id="ARBA00006641"/>
    </source>
</evidence>
<dbReference type="InterPro" id="IPR016125">
    <property type="entry name" value="Peptidase_C15-like"/>
</dbReference>
<dbReference type="OrthoDB" id="407146at2759"/>
<dbReference type="PANTHER" id="PTHR23402:SF1">
    <property type="entry name" value="PYROGLUTAMYL-PEPTIDASE I"/>
    <property type="match status" value="1"/>
</dbReference>
<feature type="region of interest" description="Disordered" evidence="5">
    <location>
        <begin position="131"/>
        <end position="159"/>
    </location>
</feature>
<evidence type="ECO:0000313" key="6">
    <source>
        <dbReference type="EMBL" id="KNE72502.1"/>
    </source>
</evidence>
<feature type="compositionally biased region" description="Acidic residues" evidence="5">
    <location>
        <begin position="271"/>
        <end position="300"/>
    </location>
</feature>
<evidence type="ECO:0000256" key="2">
    <source>
        <dbReference type="ARBA" id="ARBA00022670"/>
    </source>
</evidence>
<dbReference type="EMBL" id="GG745380">
    <property type="protein sequence ID" value="KNE72502.1"/>
    <property type="molecule type" value="Genomic_DNA"/>
</dbReference>
<keyword evidence="3" id="KW-0378">Hydrolase</keyword>
<dbReference type="PANTHER" id="PTHR23402">
    <property type="entry name" value="PROTEASE FAMILY C15 PYROGLUTAMYL-PEPTIDASE I-RELATED"/>
    <property type="match status" value="1"/>
</dbReference>
<dbReference type="GO" id="GO:0008234">
    <property type="term" value="F:cysteine-type peptidase activity"/>
    <property type="evidence" value="ECO:0007669"/>
    <property type="project" value="UniProtKB-KW"/>
</dbReference>
<dbReference type="Gene3D" id="3.40.630.20">
    <property type="entry name" value="Peptidase C15, pyroglutamyl peptidase I-like"/>
    <property type="match status" value="1"/>
</dbReference>
<dbReference type="eggNOG" id="KOG4755">
    <property type="taxonomic scope" value="Eukaryota"/>
</dbReference>
<comment type="similarity">
    <text evidence="1">Belongs to the peptidase C15 family.</text>
</comment>
<organism evidence="6 7">
    <name type="scientific">Allomyces macrogynus (strain ATCC 38327)</name>
    <name type="common">Allomyces javanicus var. macrogynus</name>
    <dbReference type="NCBI Taxonomy" id="578462"/>
    <lineage>
        <taxon>Eukaryota</taxon>
        <taxon>Fungi</taxon>
        <taxon>Fungi incertae sedis</taxon>
        <taxon>Blastocladiomycota</taxon>
        <taxon>Blastocladiomycetes</taxon>
        <taxon>Blastocladiales</taxon>
        <taxon>Blastocladiaceae</taxon>
        <taxon>Allomyces</taxon>
    </lineage>
</organism>
<reference evidence="7" key="2">
    <citation type="submission" date="2009-11" db="EMBL/GenBank/DDBJ databases">
        <title>The Genome Sequence of Allomyces macrogynus strain ATCC 38327.</title>
        <authorList>
            <consortium name="The Broad Institute Genome Sequencing Platform"/>
            <person name="Russ C."/>
            <person name="Cuomo C."/>
            <person name="Shea T."/>
            <person name="Young S.K."/>
            <person name="Zeng Q."/>
            <person name="Koehrsen M."/>
            <person name="Haas B."/>
            <person name="Borodovsky M."/>
            <person name="Guigo R."/>
            <person name="Alvarado L."/>
            <person name="Berlin A."/>
            <person name="Borenstein D."/>
            <person name="Chen Z."/>
            <person name="Engels R."/>
            <person name="Freedman E."/>
            <person name="Gellesch M."/>
            <person name="Goldberg J."/>
            <person name="Griggs A."/>
            <person name="Gujja S."/>
            <person name="Heiman D."/>
            <person name="Hepburn T."/>
            <person name="Howarth C."/>
            <person name="Jen D."/>
            <person name="Larson L."/>
            <person name="Lewis B."/>
            <person name="Mehta T."/>
            <person name="Park D."/>
            <person name="Pearson M."/>
            <person name="Roberts A."/>
            <person name="Saif S."/>
            <person name="Shenoy N."/>
            <person name="Sisk P."/>
            <person name="Stolte C."/>
            <person name="Sykes S."/>
            <person name="Walk T."/>
            <person name="White J."/>
            <person name="Yandava C."/>
            <person name="Burger G."/>
            <person name="Gray M.W."/>
            <person name="Holland P.W.H."/>
            <person name="King N."/>
            <person name="Lang F.B.F."/>
            <person name="Roger A.J."/>
            <person name="Ruiz-Trillo I."/>
            <person name="Lander E."/>
            <person name="Nusbaum C."/>
        </authorList>
    </citation>
    <scope>NUCLEOTIDE SEQUENCE [LARGE SCALE GENOMIC DNA]</scope>
    <source>
        <strain evidence="7">ATCC 38327</strain>
    </source>
</reference>
<dbReference type="SUPFAM" id="SSF53182">
    <property type="entry name" value="Pyrrolidone carboxyl peptidase (pyroglutamate aminopeptidase)"/>
    <property type="match status" value="1"/>
</dbReference>
<dbReference type="Pfam" id="PF01470">
    <property type="entry name" value="Peptidase_C15"/>
    <property type="match status" value="1"/>
</dbReference>
<keyword evidence="7" id="KW-1185">Reference proteome</keyword>
<reference evidence="6 7" key="1">
    <citation type="submission" date="2009-11" db="EMBL/GenBank/DDBJ databases">
        <title>Annotation of Allomyces macrogynus ATCC 38327.</title>
        <authorList>
            <consortium name="The Broad Institute Genome Sequencing Platform"/>
            <person name="Russ C."/>
            <person name="Cuomo C."/>
            <person name="Burger G."/>
            <person name="Gray M.W."/>
            <person name="Holland P.W.H."/>
            <person name="King N."/>
            <person name="Lang F.B.F."/>
            <person name="Roger A.J."/>
            <person name="Ruiz-Trillo I."/>
            <person name="Young S.K."/>
            <person name="Zeng Q."/>
            <person name="Gargeya S."/>
            <person name="Fitzgerald M."/>
            <person name="Haas B."/>
            <person name="Abouelleil A."/>
            <person name="Alvarado L."/>
            <person name="Arachchi H.M."/>
            <person name="Berlin A."/>
            <person name="Chapman S.B."/>
            <person name="Gearin G."/>
            <person name="Goldberg J."/>
            <person name="Griggs A."/>
            <person name="Gujja S."/>
            <person name="Hansen M."/>
            <person name="Heiman D."/>
            <person name="Howarth C."/>
            <person name="Larimer J."/>
            <person name="Lui A."/>
            <person name="MacDonald P.J.P."/>
            <person name="McCowen C."/>
            <person name="Montmayeur A."/>
            <person name="Murphy C."/>
            <person name="Neiman D."/>
            <person name="Pearson M."/>
            <person name="Priest M."/>
            <person name="Roberts A."/>
            <person name="Saif S."/>
            <person name="Shea T."/>
            <person name="Sisk P."/>
            <person name="Stolte C."/>
            <person name="Sykes S."/>
            <person name="Wortman J."/>
            <person name="Nusbaum C."/>
            <person name="Birren B."/>
        </authorList>
    </citation>
    <scope>NUCLEOTIDE SEQUENCE [LARGE SCALE GENOMIC DNA]</scope>
    <source>
        <strain evidence="6 7">ATCC 38327</strain>
    </source>
</reference>
<dbReference type="AlphaFoldDB" id="A0A0L0TCP2"/>
<evidence type="ECO:0000256" key="5">
    <source>
        <dbReference type="SAM" id="MobiDB-lite"/>
    </source>
</evidence>
<evidence type="ECO:0000256" key="4">
    <source>
        <dbReference type="ARBA" id="ARBA00022807"/>
    </source>
</evidence>
<dbReference type="Proteomes" id="UP000054350">
    <property type="component" value="Unassembled WGS sequence"/>
</dbReference>